<name>A0A078RWV6_BACUN</name>
<protein>
    <submittedName>
        <fullName evidence="1">Uncharacterized protein</fullName>
    </submittedName>
</protein>
<proteinExistence type="predicted"/>
<sequence length="241" mass="27129">MASTNNANLSISIFRINLRIYFLQCGSKSLQSSGRSLLDKKITIMTMGKRVYNQVNSIIKSHHKAGHIRISDSNRITLYHLLNPQRDNRTAACHNVTITSTTNGSSRTLAKFTTFSNRNLLHKCFADTHSIDRISCLISRKDHNIFYPMLDSRKKNVSSTENISASSLHREKLTTRHLLESGGGKNVVNTTHSNIYRSLVADITDIELHLRILQAVTHIVLLLLITTENSDFLDVAVKKTT</sequence>
<dbReference type="AlphaFoldDB" id="A0A078RWV6"/>
<organism evidence="1 2">
    <name type="scientific">Bacteroides uniformis str. 3978 T3 ii</name>
    <dbReference type="NCBI Taxonomy" id="1339349"/>
    <lineage>
        <taxon>Bacteria</taxon>
        <taxon>Pseudomonadati</taxon>
        <taxon>Bacteroidota</taxon>
        <taxon>Bacteroidia</taxon>
        <taxon>Bacteroidales</taxon>
        <taxon>Bacteroidaceae</taxon>
        <taxon>Bacteroides</taxon>
    </lineage>
</organism>
<accession>A0A078RWV6</accession>
<dbReference type="EMBL" id="JNHN01000176">
    <property type="protein sequence ID" value="KDS49447.1"/>
    <property type="molecule type" value="Genomic_DNA"/>
</dbReference>
<evidence type="ECO:0000313" key="2">
    <source>
        <dbReference type="Proteomes" id="UP000028013"/>
    </source>
</evidence>
<evidence type="ECO:0000313" key="1">
    <source>
        <dbReference type="EMBL" id="KDS49447.1"/>
    </source>
</evidence>
<comment type="caution">
    <text evidence="1">The sequence shown here is derived from an EMBL/GenBank/DDBJ whole genome shotgun (WGS) entry which is preliminary data.</text>
</comment>
<dbReference type="Proteomes" id="UP000028013">
    <property type="component" value="Unassembled WGS sequence"/>
</dbReference>
<reference evidence="1 2" key="1">
    <citation type="submission" date="2014-04" db="EMBL/GenBank/DDBJ databases">
        <authorList>
            <person name="Sears C."/>
            <person name="Carroll K."/>
            <person name="Sack B.R."/>
            <person name="Qadri F."/>
            <person name="Myers L.L."/>
            <person name="Chung G.-T."/>
            <person name="Escheverria P."/>
            <person name="Fraser C.M."/>
            <person name="Sadzewicz L."/>
            <person name="Shefchek K.A."/>
            <person name="Tallon L."/>
            <person name="Das S.P."/>
            <person name="Daugherty S."/>
            <person name="Mongodin E.F."/>
        </authorList>
    </citation>
    <scope>NUCLEOTIDE SEQUENCE [LARGE SCALE GENOMIC DNA]</scope>
    <source>
        <strain evidence="1 2">3978 T3 ii</strain>
    </source>
</reference>
<gene>
    <name evidence="1" type="ORF">M094_1875</name>
</gene>